<feature type="compositionally biased region" description="Basic and acidic residues" evidence="3">
    <location>
        <begin position="161"/>
        <end position="182"/>
    </location>
</feature>
<keyword evidence="2" id="KW-0067">ATP-binding</keyword>
<evidence type="ECO:0000256" key="2">
    <source>
        <dbReference type="ARBA" id="ARBA00022840"/>
    </source>
</evidence>
<dbReference type="GO" id="GO:0000055">
    <property type="term" value="P:ribosomal large subunit export from nucleus"/>
    <property type="evidence" value="ECO:0007669"/>
    <property type="project" value="TreeGrafter"/>
</dbReference>
<dbReference type="EMBL" id="GAIX01014006">
    <property type="protein sequence ID" value="JAA78554.1"/>
    <property type="molecule type" value="Transcribed_RNA"/>
</dbReference>
<evidence type="ECO:0000259" key="4">
    <source>
        <dbReference type="PROSITE" id="PS50234"/>
    </source>
</evidence>
<feature type="compositionally biased region" description="Basic and acidic residues" evidence="3">
    <location>
        <begin position="476"/>
        <end position="506"/>
    </location>
</feature>
<dbReference type="PROSITE" id="PS50234">
    <property type="entry name" value="VWFA"/>
    <property type="match status" value="1"/>
</dbReference>
<keyword evidence="1" id="KW-0547">Nucleotide-binding</keyword>
<dbReference type="Pfam" id="PF00092">
    <property type="entry name" value="VWA"/>
    <property type="match status" value="1"/>
</dbReference>
<dbReference type="SUPFAM" id="SSF53300">
    <property type="entry name" value="vWA-like"/>
    <property type="match status" value="1"/>
</dbReference>
<feature type="compositionally biased region" description="Acidic residues" evidence="3">
    <location>
        <begin position="507"/>
        <end position="519"/>
    </location>
</feature>
<dbReference type="GO" id="GO:0005634">
    <property type="term" value="C:nucleus"/>
    <property type="evidence" value="ECO:0007669"/>
    <property type="project" value="TreeGrafter"/>
</dbReference>
<accession>S4NNB3</accession>
<sequence length="855" mass="96753">MTDDFDSHLQDVEKESEELDKDDENDDADKQMGDTDNAAEKLDQQIWGSEDEDDLEEESGKNEKEERGKGESTGEKEMAAKEEEQGQDDGTDGKEKQKKKDVNEMKEPEIDDDHIDPYHGNQQQLPEPEDFELPDNMNMDGDEGNDDKDGETETENPFEIDAMKEAIPEEEEKSKEKDEKNNKNGLEVSSDEEDGEGNEDVTDDHNKQDIEDKEGNEGENDKDKEEKDDTDAKLDSDNLDTENPEPETLEESKTEEENMQKNPDSINEEEKTQEKEHEANPQANPSNSDPTAEDRVENAEMERGTNDNVETNTEQAKDEEAEPFEQAQEQVGEDIQSTGMSELDKSDKGHRGNKDATRAETSQDKEQKRFENKPGKTDQERTLGDVNERKHKKAHTLNVEKEDAENEGGEGDERPENEADAYQHVKQAKKDDLQVVDAATKEQADQQPTLQQDDEEGDKLKEDEDVAMDVDDEDIQVDKTEELKSEKMKDGKDKDQDKTGNKKEGGDEITGETGIEVEGDTVLTSNVPRGRDTSYHTKLEETTQQVDDITMEQYVSLRQWLESGAVRGSTASTAAWRAVWSDCGNAARALCERLRLVLEPTGRSRRAGDFRTGRAINMRRVIPYIASHFRKDRIWLRRTKPAKREYKIAIAIDDSSSMADNRSKELAFESLALVSQALNLLESGDLAVLSFGEKPNLLHPFTEQFSEHSGSKILEQLLFDQTKTRIAQLLDFCTVMFDQHSIRSDALNAKLLVIVSDGRGIFSEGETKVLQAVRRARQQGIFLVYVIIDNPDNKDSIMDIRRPMLDPVSNTLMGFVPYLDTFPFPFYLILRDMNALPTVLGDALRQWFELAANTS</sequence>
<dbReference type="AlphaFoldDB" id="S4NNB3"/>
<dbReference type="InterPro" id="IPR002035">
    <property type="entry name" value="VWF_A"/>
</dbReference>
<dbReference type="GO" id="GO:0000027">
    <property type="term" value="P:ribosomal large subunit assembly"/>
    <property type="evidence" value="ECO:0007669"/>
    <property type="project" value="TreeGrafter"/>
</dbReference>
<feature type="region of interest" description="Disordered" evidence="3">
    <location>
        <begin position="1"/>
        <end position="536"/>
    </location>
</feature>
<dbReference type="Gene3D" id="3.40.50.410">
    <property type="entry name" value="von Willebrand factor, type A domain"/>
    <property type="match status" value="1"/>
</dbReference>
<feature type="compositionally biased region" description="Acidic residues" evidence="3">
    <location>
        <begin position="14"/>
        <end position="27"/>
    </location>
</feature>
<feature type="compositionally biased region" description="Acidic residues" evidence="3">
    <location>
        <begin position="452"/>
        <end position="475"/>
    </location>
</feature>
<dbReference type="PANTHER" id="PTHR48103">
    <property type="entry name" value="MIDASIN-RELATED"/>
    <property type="match status" value="1"/>
</dbReference>
<feature type="compositionally biased region" description="Basic and acidic residues" evidence="3">
    <location>
        <begin position="28"/>
        <end position="43"/>
    </location>
</feature>
<feature type="compositionally biased region" description="Polar residues" evidence="3">
    <location>
        <begin position="281"/>
        <end position="290"/>
    </location>
</feature>
<feature type="compositionally biased region" description="Acidic residues" evidence="3">
    <location>
        <begin position="140"/>
        <end position="158"/>
    </location>
</feature>
<feature type="compositionally biased region" description="Basic and acidic residues" evidence="3">
    <location>
        <begin position="268"/>
        <end position="279"/>
    </location>
</feature>
<feature type="compositionally biased region" description="Basic and acidic residues" evidence="3">
    <location>
        <begin position="203"/>
        <end position="236"/>
    </location>
</feature>
<dbReference type="InterPro" id="IPR036465">
    <property type="entry name" value="vWFA_dom_sf"/>
</dbReference>
<dbReference type="GO" id="GO:0005524">
    <property type="term" value="F:ATP binding"/>
    <property type="evidence" value="ECO:0007669"/>
    <property type="project" value="UniProtKB-KW"/>
</dbReference>
<feature type="compositionally biased region" description="Acidic residues" evidence="3">
    <location>
        <begin position="189"/>
        <end position="202"/>
    </location>
</feature>
<dbReference type="CDD" id="cd01460">
    <property type="entry name" value="vWA_midasin"/>
    <property type="match status" value="1"/>
</dbReference>
<dbReference type="GO" id="GO:0030687">
    <property type="term" value="C:preribosome, large subunit precursor"/>
    <property type="evidence" value="ECO:0007669"/>
    <property type="project" value="TreeGrafter"/>
</dbReference>
<feature type="compositionally biased region" description="Basic and acidic residues" evidence="3">
    <location>
        <begin position="250"/>
        <end position="259"/>
    </location>
</feature>
<feature type="compositionally biased region" description="Acidic residues" evidence="3">
    <location>
        <begin position="237"/>
        <end position="249"/>
    </location>
</feature>
<reference evidence="5" key="2">
    <citation type="submission" date="2013-05" db="EMBL/GenBank/DDBJ databases">
        <authorList>
            <person name="Carter J.-M."/>
            <person name="Baker S.C."/>
            <person name="Pink R."/>
            <person name="Carter D.R.F."/>
            <person name="Collins A."/>
            <person name="Tomlin J."/>
            <person name="Gibbs M."/>
            <person name="Breuker C.J."/>
        </authorList>
    </citation>
    <scope>NUCLEOTIDE SEQUENCE</scope>
    <source>
        <tissue evidence="5">Ovary</tissue>
    </source>
</reference>
<feature type="compositionally biased region" description="Basic and acidic residues" evidence="3">
    <location>
        <begin position="1"/>
        <end position="13"/>
    </location>
</feature>
<evidence type="ECO:0000313" key="5">
    <source>
        <dbReference type="EMBL" id="JAA78554.1"/>
    </source>
</evidence>
<organism evidence="5">
    <name type="scientific">Pararge aegeria</name>
    <name type="common">speckled wood butterfly</name>
    <dbReference type="NCBI Taxonomy" id="116150"/>
    <lineage>
        <taxon>Eukaryota</taxon>
        <taxon>Metazoa</taxon>
        <taxon>Ecdysozoa</taxon>
        <taxon>Arthropoda</taxon>
        <taxon>Hexapoda</taxon>
        <taxon>Insecta</taxon>
        <taxon>Pterygota</taxon>
        <taxon>Neoptera</taxon>
        <taxon>Endopterygota</taxon>
        <taxon>Lepidoptera</taxon>
        <taxon>Glossata</taxon>
        <taxon>Ditrysia</taxon>
        <taxon>Papilionoidea</taxon>
        <taxon>Nymphalidae</taxon>
        <taxon>Satyrinae</taxon>
        <taxon>Satyrini</taxon>
        <taxon>Parargina</taxon>
        <taxon>Pararge</taxon>
    </lineage>
</organism>
<protein>
    <submittedName>
        <fullName evidence="5">Midasin</fullName>
    </submittedName>
</protein>
<feature type="compositionally biased region" description="Basic and acidic residues" evidence="3">
    <location>
        <begin position="342"/>
        <end position="388"/>
    </location>
</feature>
<name>S4NNB3_9NEOP</name>
<feature type="compositionally biased region" description="Basic and acidic residues" evidence="3">
    <location>
        <begin position="58"/>
        <end position="84"/>
    </location>
</feature>
<evidence type="ECO:0000256" key="1">
    <source>
        <dbReference type="ARBA" id="ARBA00022741"/>
    </source>
</evidence>
<feature type="compositionally biased region" description="Basic and acidic residues" evidence="3">
    <location>
        <begin position="411"/>
        <end position="444"/>
    </location>
</feature>
<reference evidence="5" key="1">
    <citation type="journal article" date="2013" name="BMC Genomics">
        <title>Unscrambling butterfly oogenesis.</title>
        <authorList>
            <person name="Carter J.M."/>
            <person name="Baker S.C."/>
            <person name="Pink R."/>
            <person name="Carter D.R."/>
            <person name="Collins A."/>
            <person name="Tomlin J."/>
            <person name="Gibbs M."/>
            <person name="Breuker C.J."/>
        </authorList>
    </citation>
    <scope>NUCLEOTIDE SEQUENCE</scope>
    <source>
        <tissue evidence="5">Ovary</tissue>
    </source>
</reference>
<dbReference type="PANTHER" id="PTHR48103:SF2">
    <property type="entry name" value="MIDASIN"/>
    <property type="match status" value="1"/>
</dbReference>
<evidence type="ECO:0000256" key="3">
    <source>
        <dbReference type="SAM" id="MobiDB-lite"/>
    </source>
</evidence>
<feature type="compositionally biased region" description="Basic and acidic residues" evidence="3">
    <location>
        <begin position="91"/>
        <end position="108"/>
    </location>
</feature>
<feature type="domain" description="VWFA" evidence="4">
    <location>
        <begin position="647"/>
        <end position="844"/>
    </location>
</feature>
<proteinExistence type="predicted"/>
<dbReference type="FunFam" id="3.40.50.410:FF:000028">
    <property type="entry name" value="Midasin"/>
    <property type="match status" value="1"/>
</dbReference>
<feature type="compositionally biased region" description="Basic and acidic residues" evidence="3">
    <location>
        <begin position="292"/>
        <end position="305"/>
    </location>
</feature>